<evidence type="ECO:0000256" key="11">
    <source>
        <dbReference type="ARBA" id="ARBA00032707"/>
    </source>
</evidence>
<evidence type="ECO:0000256" key="2">
    <source>
        <dbReference type="ARBA" id="ARBA00010621"/>
    </source>
</evidence>
<dbReference type="GO" id="GO:0071555">
    <property type="term" value="P:cell wall organization"/>
    <property type="evidence" value="ECO:0007669"/>
    <property type="project" value="UniProtKB-KW"/>
</dbReference>
<keyword evidence="5 14" id="KW-1003">Cell membrane</keyword>
<comment type="similarity">
    <text evidence="2 14">Belongs to the UppP family.</text>
</comment>
<keyword evidence="8 14" id="KW-1133">Transmembrane helix</keyword>
<dbReference type="GO" id="GO:0008360">
    <property type="term" value="P:regulation of cell shape"/>
    <property type="evidence" value="ECO:0007669"/>
    <property type="project" value="UniProtKB-KW"/>
</dbReference>
<comment type="subcellular location">
    <subcellularLocation>
        <location evidence="1 14">Cell membrane</location>
        <topology evidence="1 14">Multi-pass membrane protein</topology>
    </subcellularLocation>
</comment>
<feature type="transmembrane region" description="Helical" evidence="14">
    <location>
        <begin position="189"/>
        <end position="207"/>
    </location>
</feature>
<dbReference type="GO" id="GO:0005886">
    <property type="term" value="C:plasma membrane"/>
    <property type="evidence" value="ECO:0007669"/>
    <property type="project" value="UniProtKB-SubCell"/>
</dbReference>
<feature type="transmembrane region" description="Helical" evidence="14">
    <location>
        <begin position="41"/>
        <end position="59"/>
    </location>
</feature>
<evidence type="ECO:0000256" key="13">
    <source>
        <dbReference type="ARBA" id="ARBA00047594"/>
    </source>
</evidence>
<dbReference type="EMBL" id="JAGQLH010000006">
    <property type="protein sequence ID" value="MCA9385175.1"/>
    <property type="molecule type" value="Genomic_DNA"/>
</dbReference>
<evidence type="ECO:0000256" key="4">
    <source>
        <dbReference type="ARBA" id="ARBA00021581"/>
    </source>
</evidence>
<comment type="miscellaneous">
    <text evidence="14">Bacitracin is thought to be involved in the inhibition of peptidoglycan synthesis by sequestering undecaprenyl diphosphate, thereby reducing the pool of lipid carrier available.</text>
</comment>
<keyword evidence="9 14" id="KW-0472">Membrane</keyword>
<keyword evidence="14" id="KW-0133">Cell shape</keyword>
<name>A0A955L729_9BACT</name>
<keyword evidence="10 14" id="KW-0046">Antibiotic resistance</keyword>
<evidence type="ECO:0000256" key="5">
    <source>
        <dbReference type="ARBA" id="ARBA00022475"/>
    </source>
</evidence>
<feature type="transmembrane region" description="Helical" evidence="14">
    <location>
        <begin position="114"/>
        <end position="131"/>
    </location>
</feature>
<proteinExistence type="inferred from homology"/>
<feature type="transmembrane region" description="Helical" evidence="14">
    <location>
        <begin position="86"/>
        <end position="108"/>
    </location>
</feature>
<keyword evidence="6 14" id="KW-0812">Transmembrane</keyword>
<comment type="function">
    <text evidence="14">Catalyzes the dephosphorylation of undecaprenyl diphosphate (UPP). Confers resistance to bacitracin.</text>
</comment>
<dbReference type="GO" id="GO:0050380">
    <property type="term" value="F:undecaprenyl-diphosphatase activity"/>
    <property type="evidence" value="ECO:0007669"/>
    <property type="project" value="UniProtKB-UniRule"/>
</dbReference>
<dbReference type="GO" id="GO:0046677">
    <property type="term" value="P:response to antibiotic"/>
    <property type="evidence" value="ECO:0007669"/>
    <property type="project" value="UniProtKB-UniRule"/>
</dbReference>
<dbReference type="InterPro" id="IPR003824">
    <property type="entry name" value="UppP"/>
</dbReference>
<evidence type="ECO:0000313" key="15">
    <source>
        <dbReference type="EMBL" id="MCA9385175.1"/>
    </source>
</evidence>
<reference evidence="15" key="2">
    <citation type="journal article" date="2021" name="Microbiome">
        <title>Successional dynamics and alternative stable states in a saline activated sludge microbial community over 9 years.</title>
        <authorList>
            <person name="Wang Y."/>
            <person name="Ye J."/>
            <person name="Ju F."/>
            <person name="Liu L."/>
            <person name="Boyd J.A."/>
            <person name="Deng Y."/>
            <person name="Parks D.H."/>
            <person name="Jiang X."/>
            <person name="Yin X."/>
            <person name="Woodcroft B.J."/>
            <person name="Tyson G.W."/>
            <person name="Hugenholtz P."/>
            <person name="Polz M.F."/>
            <person name="Zhang T."/>
        </authorList>
    </citation>
    <scope>NUCLEOTIDE SEQUENCE</scope>
    <source>
        <strain evidence="15">HKST-UBA11</strain>
    </source>
</reference>
<dbReference type="AlphaFoldDB" id="A0A955L729"/>
<reference evidence="15" key="1">
    <citation type="submission" date="2020-04" db="EMBL/GenBank/DDBJ databases">
        <authorList>
            <person name="Zhang T."/>
        </authorList>
    </citation>
    <scope>NUCLEOTIDE SEQUENCE</scope>
    <source>
        <strain evidence="15">HKST-UBA11</strain>
    </source>
</reference>
<dbReference type="HAMAP" id="MF_01006">
    <property type="entry name" value="Undec_diphosphatase"/>
    <property type="match status" value="1"/>
</dbReference>
<keyword evidence="7 14" id="KW-0378">Hydrolase</keyword>
<feature type="transmembrane region" description="Helical" evidence="14">
    <location>
        <begin position="213"/>
        <end position="235"/>
    </location>
</feature>
<organism evidence="15 16">
    <name type="scientific">Candidatus Dojkabacteria bacterium</name>
    <dbReference type="NCBI Taxonomy" id="2099670"/>
    <lineage>
        <taxon>Bacteria</taxon>
        <taxon>Candidatus Dojkabacteria</taxon>
    </lineage>
</organism>
<evidence type="ECO:0000256" key="6">
    <source>
        <dbReference type="ARBA" id="ARBA00022692"/>
    </source>
</evidence>
<dbReference type="EC" id="3.6.1.27" evidence="3 14"/>
<dbReference type="NCBIfam" id="TIGR00753">
    <property type="entry name" value="undec_PP_bacA"/>
    <property type="match status" value="1"/>
</dbReference>
<dbReference type="Pfam" id="PF02673">
    <property type="entry name" value="BacA"/>
    <property type="match status" value="1"/>
</dbReference>
<comment type="caution">
    <text evidence="15">The sequence shown here is derived from an EMBL/GenBank/DDBJ whole genome shotgun (WGS) entry which is preliminary data.</text>
</comment>
<evidence type="ECO:0000256" key="1">
    <source>
        <dbReference type="ARBA" id="ARBA00004651"/>
    </source>
</evidence>
<evidence type="ECO:0000256" key="10">
    <source>
        <dbReference type="ARBA" id="ARBA00023251"/>
    </source>
</evidence>
<keyword evidence="14" id="KW-0573">Peptidoglycan synthesis</keyword>
<evidence type="ECO:0000256" key="8">
    <source>
        <dbReference type="ARBA" id="ARBA00022989"/>
    </source>
</evidence>
<protein>
    <recommendedName>
        <fullName evidence="4 14">Undecaprenyl-diphosphatase</fullName>
        <ecNumber evidence="3 14">3.6.1.27</ecNumber>
    </recommendedName>
    <alternativeName>
        <fullName evidence="12 14">Bacitracin resistance protein</fullName>
    </alternativeName>
    <alternativeName>
        <fullName evidence="11 14">Undecaprenyl pyrophosphate phosphatase</fullName>
    </alternativeName>
</protein>
<dbReference type="GO" id="GO:0009252">
    <property type="term" value="P:peptidoglycan biosynthetic process"/>
    <property type="evidence" value="ECO:0007669"/>
    <property type="project" value="UniProtKB-KW"/>
</dbReference>
<evidence type="ECO:0000313" key="16">
    <source>
        <dbReference type="Proteomes" id="UP000754563"/>
    </source>
</evidence>
<evidence type="ECO:0000256" key="14">
    <source>
        <dbReference type="HAMAP-Rule" id="MF_01006"/>
    </source>
</evidence>
<feature type="transmembrane region" description="Helical" evidence="14">
    <location>
        <begin position="7"/>
        <end position="29"/>
    </location>
</feature>
<evidence type="ECO:0000256" key="3">
    <source>
        <dbReference type="ARBA" id="ARBA00012374"/>
    </source>
</evidence>
<feature type="transmembrane region" description="Helical" evidence="14">
    <location>
        <begin position="247"/>
        <end position="266"/>
    </location>
</feature>
<dbReference type="Proteomes" id="UP000754563">
    <property type="component" value="Unassembled WGS sequence"/>
</dbReference>
<evidence type="ECO:0000256" key="9">
    <source>
        <dbReference type="ARBA" id="ARBA00023136"/>
    </source>
</evidence>
<comment type="catalytic activity">
    <reaction evidence="13 14">
        <text>di-trans,octa-cis-undecaprenyl diphosphate + H2O = di-trans,octa-cis-undecaprenyl phosphate + phosphate + H(+)</text>
        <dbReference type="Rhea" id="RHEA:28094"/>
        <dbReference type="ChEBI" id="CHEBI:15377"/>
        <dbReference type="ChEBI" id="CHEBI:15378"/>
        <dbReference type="ChEBI" id="CHEBI:43474"/>
        <dbReference type="ChEBI" id="CHEBI:58405"/>
        <dbReference type="ChEBI" id="CHEBI:60392"/>
        <dbReference type="EC" id="3.6.1.27"/>
    </reaction>
</comment>
<accession>A0A955L729</accession>
<evidence type="ECO:0000256" key="12">
    <source>
        <dbReference type="ARBA" id="ARBA00032932"/>
    </source>
</evidence>
<dbReference type="PANTHER" id="PTHR30622:SF2">
    <property type="entry name" value="UNDECAPRENYL-DIPHOSPHATASE"/>
    <property type="match status" value="1"/>
</dbReference>
<dbReference type="PANTHER" id="PTHR30622">
    <property type="entry name" value="UNDECAPRENYL-DIPHOSPHATASE"/>
    <property type="match status" value="1"/>
</dbReference>
<keyword evidence="14" id="KW-0961">Cell wall biogenesis/degradation</keyword>
<sequence length="267" mass="29360">MTLQQTFILGILQGVTEFIPVSSSGHLLLFPFLFGWDVQPTAFDIVVHIGTLAALLIYFRKKLFLLLRNSIELVHQKKTTSLKNSLAVKIAIGTLPAIFVGALFTEIINETFKSPLIASLSLITIGILFLVPERLWKSSKVDLKEISTKDSIIIGLFQVLAFIRGTSRSGITILGGLVRGLTREQATEFSFLLGIPIIALAGAYELININELLQIGIPTILVGLTSSFLSGYLAITFMMKFVKKHGLLIFGVYRIILGIIVITTTIR</sequence>
<evidence type="ECO:0000256" key="7">
    <source>
        <dbReference type="ARBA" id="ARBA00022801"/>
    </source>
</evidence>
<gene>
    <name evidence="14 15" type="primary">uppP</name>
    <name evidence="15" type="ORF">KC717_00845</name>
</gene>